<keyword evidence="4 10" id="KW-0479">Metal-binding</keyword>
<evidence type="ECO:0000256" key="2">
    <source>
        <dbReference type="ARBA" id="ARBA00004906"/>
    </source>
</evidence>
<evidence type="ECO:0000256" key="8">
    <source>
        <dbReference type="ARBA" id="ARBA00046341"/>
    </source>
</evidence>
<dbReference type="FunFam" id="2.10.110.30:FF:000002">
    <property type="entry name" value="Putative e3 ubiquitin-protein ligase ubr3"/>
    <property type="match status" value="1"/>
</dbReference>
<feature type="region of interest" description="Disordered" evidence="11">
    <location>
        <begin position="1469"/>
        <end position="1489"/>
    </location>
</feature>
<dbReference type="GO" id="GO:0008270">
    <property type="term" value="F:zinc ion binding"/>
    <property type="evidence" value="ECO:0007669"/>
    <property type="project" value="UniProtKB-UniRule"/>
</dbReference>
<dbReference type="InterPro" id="IPR039164">
    <property type="entry name" value="UBR1-like"/>
</dbReference>
<feature type="domain" description="UBR-type" evidence="12">
    <location>
        <begin position="128"/>
        <end position="199"/>
    </location>
</feature>
<feature type="zinc finger region" description="UBR-type" evidence="9">
    <location>
        <begin position="128"/>
        <end position="199"/>
    </location>
</feature>
<feature type="compositionally biased region" description="Basic and acidic residues" evidence="11">
    <location>
        <begin position="1107"/>
        <end position="1125"/>
    </location>
</feature>
<dbReference type="PANTHER" id="PTHR21497:SF39">
    <property type="entry name" value="E3 UBIQUITIN-PROTEIN LIGASE UBR3"/>
    <property type="match status" value="1"/>
</dbReference>
<organism evidence="13 15">
    <name type="scientific">Parascaris univalens</name>
    <name type="common">Nematode worm</name>
    <dbReference type="NCBI Taxonomy" id="6257"/>
    <lineage>
        <taxon>Eukaryota</taxon>
        <taxon>Metazoa</taxon>
        <taxon>Ecdysozoa</taxon>
        <taxon>Nematoda</taxon>
        <taxon>Chromadorea</taxon>
        <taxon>Rhabditida</taxon>
        <taxon>Spirurina</taxon>
        <taxon>Ascaridomorpha</taxon>
        <taxon>Ascaridoidea</taxon>
        <taxon>Ascarididae</taxon>
        <taxon>Parascaris</taxon>
    </lineage>
</organism>
<dbReference type="WBParaSite" id="PgR040_g042_t06">
    <property type="protein sequence ID" value="PgR040_g042_t06"/>
    <property type="gene ID" value="PgR040_g042"/>
</dbReference>
<keyword evidence="7 10" id="KW-0862">Zinc</keyword>
<sequence>MPPGDSLNEYDSESGRLAALASDTDAKMDEQDWETTLMEEARFFKEMSDELKVVGCPLFGGRYCRRLSQENREKAAVLEDRVDLLLGFESSSLSSFRARTRDELRLFIAQGDTLTAFKEKMKQFDFSLKCNAVWSSDAIAYRCNTCAYNPCMSLCAECFQNSNHRGHDFNRFFSQAGGACDCGNTDVLRESGFCARHGPNAKRPPAPSDDIVSLAEFVIPKLFVRLFLYFRGWSRRYDELIEQKKQRASDVNKENFSSHLIAQAHLLIEFMQELVDCGGPIRDAVADILLNESLYADLNKRSANEDLEETSRHVDFSLDWRSRGLLEEDVKSLSAVCGAPPVNYSFDCLLDELVFWMIRLIFPQCMINLCLSMLSHAHYRDWFARRFFSLYACVAEIMVDLAKSEGNATIYAVSSRVIHISVQILSSEAMCLRLDDEIGLKQLLISSTRGLLSVGLQKSYLTQSPLYFYESAPPSQLDEGTFSWDVFSVDVNQPLRKHSYWTLVSDMQNLLGHATIAKRFFRDPTSFDTYAGMIALMQGMNVNFRVVSGDHVEYDTAQPYQLSFHLEWEVAALNMFNTLNALNDEVDCMQIYFRKWKSLMQEWLSSIKMRDIDMCTPPFCVSYHIPLHRHIAAGVVYCIERCALQSPLEDILMSDEMFLRKIALHPLRIQVCRAETSAGMWARNGNAARNQSFYYAQTNYNTAFLDCDIALLRFIASNVCPEWFLNAIASSFYLDECLSYGSNPLLTEFTPKVVTRKEWVDSLIDGALRLILELVVIPWNIGGSEVKDMEREIVAALAIGDLTHSKLKSAIPERGTRSPMSDEAFDSLLTTLAVYSEPDQGSHIQQGVFRLSEDSWRDRFEPVFCRMRATTAREFSDALLRAENIERSRLNRSPGGKSCGHLWIPYRLIDFNSASDALRLNRINRLLASPTFFAITYEILTMHVDEGQLSDSIVQQVIYLLTLSVAFISSKQFTSMCIDDRTQTESPHLSALTRLPFHRRRKPEEMDERTFALSMFTFTPSGKDSCSLLTLVVRIMRLLLNEGDTNADVDSNFATVLREMIAVSPEQLVRVSGCATQYTARFLNLLYRCDKNSRRILDSLMGSETEDSPRKVASDVDDAESRTKAEKRLAAKRRQEALLAAHKKKSASLMQKMMLREGLTQTQMDAMDTTEKSEVRHYECPICGDTTASTLSHPVGSLVSIVNNYAVEHSLPADDRPVSLLELDAETIKNNGCTRERHMMKHCDVTRRMLLEKRFPVFADLVQVPTGVEVRSCGHFAHMKCYKAYVQTLWESPPLRVNPLDLRVDVSCPMCRAPVQGLLPLAPDIDIERTRSNLAEKSEGSCVFKRNVLAVQNSLKKTNPPLQESDVENFIKYRQSFTNFIMRCEKWTTYRGDIGERLRSKGQSFTLGLAKANCERNVLLSELNISDRSNRQLPTEHLIYAARYEGTDRDITFANYQWRQLTYGFEVDGEHEASPAEETSTKDERPVEANDVKNAKCIDDSEVLASSTVAAKTALIRMGREVECDSGTPVMLFDMKSALTRISCYLITNDYLVNDDKKELLSFVYEVIVWATAVRSALLAALHLSIAQVKRILKHSSFAQVDSPNDNMLASVARSIMSKLFSQPHVNVDDLLRENTDEVDVLAAMRYACTDLSRYIAQLWHECRIKRLPGEMRIGHATLEELHLFLTGDERLSRSYLPIASLNKWVEVISRWIPFIAHALKMEALIWRRFTLLELPSSYDDVFSRFFGRTCVNCGSIPRNPFICLLCSELLCLDTCCVASTGGVMPDNEVERHAIQCGSGVACFLSLNTSLIVIVTRHKAALWGSVYLDAHGEEDRNLKRGKPLYLSERRFARLRSDWVRQSFEQNSMSFFNFEHLPTFLRDAHYVLSL</sequence>
<evidence type="ECO:0000256" key="4">
    <source>
        <dbReference type="ARBA" id="ARBA00022723"/>
    </source>
</evidence>
<dbReference type="GO" id="GO:0000151">
    <property type="term" value="C:ubiquitin ligase complex"/>
    <property type="evidence" value="ECO:0007669"/>
    <property type="project" value="TreeGrafter"/>
</dbReference>
<comment type="similarity">
    <text evidence="8 10">Belongs to the E3 ubiquitin-protein ligase UBR1-like family.</text>
</comment>
<comment type="function">
    <text evidence="10">Ubiquitin ligase protein which is a component of the N-end rule pathway. Recognizes and binds to proteins bearing specific N-terminal residues that are destabilizing according to the N-end rule, leading to their ubiquitination and subsequent degradation.</text>
</comment>
<keyword evidence="13" id="KW-1185">Reference proteome</keyword>
<dbReference type="Pfam" id="PF18995">
    <property type="entry name" value="PRT6_C"/>
    <property type="match status" value="1"/>
</dbReference>
<dbReference type="InterPro" id="IPR003126">
    <property type="entry name" value="Znf_UBR"/>
</dbReference>
<proteinExistence type="inferred from homology"/>
<dbReference type="Pfam" id="PF22960">
    <property type="entry name" value="WHD_UBR1"/>
    <property type="match status" value="1"/>
</dbReference>
<dbReference type="CDD" id="cd19673">
    <property type="entry name" value="UBR-box_UBR3"/>
    <property type="match status" value="1"/>
</dbReference>
<dbReference type="PROSITE" id="PS51157">
    <property type="entry name" value="ZF_UBR"/>
    <property type="match status" value="1"/>
</dbReference>
<evidence type="ECO:0000256" key="9">
    <source>
        <dbReference type="PROSITE-ProRule" id="PRU00508"/>
    </source>
</evidence>
<evidence type="ECO:0000256" key="3">
    <source>
        <dbReference type="ARBA" id="ARBA00022679"/>
    </source>
</evidence>
<dbReference type="Gene3D" id="2.10.110.30">
    <property type="match status" value="1"/>
</dbReference>
<keyword evidence="5 10" id="KW-0863">Zinc-finger</keyword>
<dbReference type="InterPro" id="IPR055194">
    <property type="entry name" value="UBR1-like_WH"/>
</dbReference>
<dbReference type="InterPro" id="IPR044046">
    <property type="entry name" value="E3_ligase_UBR-like_C"/>
</dbReference>
<name>A0A915BH51_PARUN</name>
<dbReference type="Pfam" id="PF02207">
    <property type="entry name" value="zf-UBR"/>
    <property type="match status" value="1"/>
</dbReference>
<dbReference type="GO" id="GO:0005737">
    <property type="term" value="C:cytoplasm"/>
    <property type="evidence" value="ECO:0007669"/>
    <property type="project" value="TreeGrafter"/>
</dbReference>
<protein>
    <recommendedName>
        <fullName evidence="10">E3 ubiquitin-protein ligase</fullName>
        <ecNumber evidence="10">2.3.2.27</ecNumber>
    </recommendedName>
</protein>
<keyword evidence="6 10" id="KW-0833">Ubl conjugation pathway</keyword>
<dbReference type="GO" id="GO:0061630">
    <property type="term" value="F:ubiquitin protein ligase activity"/>
    <property type="evidence" value="ECO:0007669"/>
    <property type="project" value="UniProtKB-UniRule"/>
</dbReference>
<dbReference type="SMART" id="SM00396">
    <property type="entry name" value="ZnF_UBR1"/>
    <property type="match status" value="1"/>
</dbReference>
<reference evidence="14 15" key="1">
    <citation type="submission" date="2022-11" db="UniProtKB">
        <authorList>
            <consortium name="WormBaseParasite"/>
        </authorList>
    </citation>
    <scope>IDENTIFICATION</scope>
</reference>
<evidence type="ECO:0000256" key="10">
    <source>
        <dbReference type="RuleBase" id="RU366018"/>
    </source>
</evidence>
<evidence type="ECO:0000256" key="7">
    <source>
        <dbReference type="ARBA" id="ARBA00022833"/>
    </source>
</evidence>
<evidence type="ECO:0000256" key="1">
    <source>
        <dbReference type="ARBA" id="ARBA00000900"/>
    </source>
</evidence>
<evidence type="ECO:0000256" key="6">
    <source>
        <dbReference type="ARBA" id="ARBA00022786"/>
    </source>
</evidence>
<dbReference type="PANTHER" id="PTHR21497">
    <property type="entry name" value="UBIQUITIN LIGASE E3 ALPHA-RELATED"/>
    <property type="match status" value="1"/>
</dbReference>
<dbReference type="GO" id="GO:0071596">
    <property type="term" value="P:ubiquitin-dependent protein catabolic process via the N-end rule pathway"/>
    <property type="evidence" value="ECO:0007669"/>
    <property type="project" value="UniProtKB-UniRule"/>
</dbReference>
<accession>A0A915BH51</accession>
<keyword evidence="3 10" id="KW-0808">Transferase</keyword>
<evidence type="ECO:0000313" key="14">
    <source>
        <dbReference type="WBParaSite" id="PgR040_g042_t06"/>
    </source>
</evidence>
<evidence type="ECO:0000256" key="5">
    <source>
        <dbReference type="ARBA" id="ARBA00022771"/>
    </source>
</evidence>
<evidence type="ECO:0000313" key="15">
    <source>
        <dbReference type="WBParaSite" id="PgR040_g042_t09"/>
    </source>
</evidence>
<feature type="region of interest" description="Disordered" evidence="11">
    <location>
        <begin position="1100"/>
        <end position="1125"/>
    </location>
</feature>
<dbReference type="Proteomes" id="UP000887569">
    <property type="component" value="Unplaced"/>
</dbReference>
<dbReference type="WBParaSite" id="PgR040_g042_t09">
    <property type="protein sequence ID" value="PgR040_g042_t09"/>
    <property type="gene ID" value="PgR040_g042"/>
</dbReference>
<comment type="catalytic activity">
    <reaction evidence="1 10">
        <text>S-ubiquitinyl-[E2 ubiquitin-conjugating enzyme]-L-cysteine + [acceptor protein]-L-lysine = [E2 ubiquitin-conjugating enzyme]-L-cysteine + N(6)-ubiquitinyl-[acceptor protein]-L-lysine.</text>
        <dbReference type="EC" id="2.3.2.27"/>
    </reaction>
</comment>
<evidence type="ECO:0000256" key="11">
    <source>
        <dbReference type="SAM" id="MobiDB-lite"/>
    </source>
</evidence>
<evidence type="ECO:0000313" key="13">
    <source>
        <dbReference type="Proteomes" id="UP000887569"/>
    </source>
</evidence>
<dbReference type="EC" id="2.3.2.27" evidence="10"/>
<dbReference type="GO" id="GO:0016567">
    <property type="term" value="P:protein ubiquitination"/>
    <property type="evidence" value="ECO:0007669"/>
    <property type="project" value="UniProtKB-UniRule"/>
</dbReference>
<comment type="pathway">
    <text evidence="2 10">Protein modification; protein ubiquitination.</text>
</comment>
<evidence type="ECO:0000259" key="12">
    <source>
        <dbReference type="PROSITE" id="PS51157"/>
    </source>
</evidence>